<proteinExistence type="predicted"/>
<accession>G2XQE5</accession>
<dbReference type="InParanoid" id="G2XQE5"/>
<dbReference type="Proteomes" id="UP000008177">
    <property type="component" value="Unplaced contigs"/>
</dbReference>
<reference evidence="2" key="1">
    <citation type="journal article" date="2011" name="PLoS Genet.">
        <title>Genomic analysis of the necrotrophic fungal pathogens Sclerotinia sclerotiorum and Botrytis cinerea.</title>
        <authorList>
            <person name="Amselem J."/>
            <person name="Cuomo C.A."/>
            <person name="van Kan J.A."/>
            <person name="Viaud M."/>
            <person name="Benito E.P."/>
            <person name="Couloux A."/>
            <person name="Coutinho P.M."/>
            <person name="de Vries R.P."/>
            <person name="Dyer P.S."/>
            <person name="Fillinger S."/>
            <person name="Fournier E."/>
            <person name="Gout L."/>
            <person name="Hahn M."/>
            <person name="Kohn L."/>
            <person name="Lapalu N."/>
            <person name="Plummer K.M."/>
            <person name="Pradier J.M."/>
            <person name="Quevillon E."/>
            <person name="Sharon A."/>
            <person name="Simon A."/>
            <person name="ten Have A."/>
            <person name="Tudzynski B."/>
            <person name="Tudzynski P."/>
            <person name="Wincker P."/>
            <person name="Andrew M."/>
            <person name="Anthouard V."/>
            <person name="Beever R.E."/>
            <person name="Beffa R."/>
            <person name="Benoit I."/>
            <person name="Bouzid O."/>
            <person name="Brault B."/>
            <person name="Chen Z."/>
            <person name="Choquer M."/>
            <person name="Collemare J."/>
            <person name="Cotton P."/>
            <person name="Danchin E.G."/>
            <person name="Da Silva C."/>
            <person name="Gautier A."/>
            <person name="Giraud C."/>
            <person name="Giraud T."/>
            <person name="Gonzalez C."/>
            <person name="Grossetete S."/>
            <person name="Guldener U."/>
            <person name="Henrissat B."/>
            <person name="Howlett B.J."/>
            <person name="Kodira C."/>
            <person name="Kretschmer M."/>
            <person name="Lappartient A."/>
            <person name="Leroch M."/>
            <person name="Levis C."/>
            <person name="Mauceli E."/>
            <person name="Neuveglise C."/>
            <person name="Oeser B."/>
            <person name="Pearson M."/>
            <person name="Poulain J."/>
            <person name="Poussereau N."/>
            <person name="Quesneville H."/>
            <person name="Rascle C."/>
            <person name="Schumacher J."/>
            <person name="Segurens B."/>
            <person name="Sexton A."/>
            <person name="Silva E."/>
            <person name="Sirven C."/>
            <person name="Soanes D.M."/>
            <person name="Talbot N.J."/>
            <person name="Templeton M."/>
            <person name="Yandava C."/>
            <person name="Yarden O."/>
            <person name="Zeng Q."/>
            <person name="Rollins J.A."/>
            <person name="Lebrun M.H."/>
            <person name="Dickman M."/>
        </authorList>
    </citation>
    <scope>NUCLEOTIDE SEQUENCE [LARGE SCALE GENOMIC DNA]</scope>
    <source>
        <strain evidence="2">T4</strain>
    </source>
</reference>
<sequence length="35" mass="3993">MTFLGNSCCYLERADGENGYNNFRAPKDIVRHDSV</sequence>
<evidence type="ECO:0000313" key="2">
    <source>
        <dbReference type="Proteomes" id="UP000008177"/>
    </source>
</evidence>
<dbReference type="HOGENOM" id="CLU_3368365_0_0_1"/>
<dbReference type="AlphaFoldDB" id="G2XQE5"/>
<evidence type="ECO:0000313" key="1">
    <source>
        <dbReference type="EMBL" id="CCD43050.1"/>
    </source>
</evidence>
<gene>
    <name evidence="1" type="ORF">BofuT4_uP068900.1</name>
</gene>
<name>G2XQE5_BOTF4</name>
<organism evidence="1 2">
    <name type="scientific">Botryotinia fuckeliana (strain T4)</name>
    <name type="common">Noble rot fungus</name>
    <name type="synonym">Botrytis cinerea</name>
    <dbReference type="NCBI Taxonomy" id="999810"/>
    <lineage>
        <taxon>Eukaryota</taxon>
        <taxon>Fungi</taxon>
        <taxon>Dikarya</taxon>
        <taxon>Ascomycota</taxon>
        <taxon>Pezizomycotina</taxon>
        <taxon>Leotiomycetes</taxon>
        <taxon>Helotiales</taxon>
        <taxon>Sclerotiniaceae</taxon>
        <taxon>Botrytis</taxon>
    </lineage>
</organism>
<dbReference type="EMBL" id="FQ790252">
    <property type="protein sequence ID" value="CCD43050.1"/>
    <property type="molecule type" value="Genomic_DNA"/>
</dbReference>
<protein>
    <submittedName>
        <fullName evidence="1">Uncharacterized protein</fullName>
    </submittedName>
</protein>